<keyword evidence="2" id="KW-1185">Reference proteome</keyword>
<feature type="non-terminal residue" evidence="1">
    <location>
        <position position="53"/>
    </location>
</feature>
<sequence length="53" mass="6007">SANVIVNKELWQKSHDDKHASTNFNSSYEPNTTSLSQSNSMIFSQEEQDDLFG</sequence>
<comment type="caution">
    <text evidence="1">The sequence shown here is derived from an EMBL/GenBank/DDBJ whole genome shotgun (WGS) entry which is preliminary data.</text>
</comment>
<protein>
    <submittedName>
        <fullName evidence="1">10805_t:CDS:1</fullName>
    </submittedName>
</protein>
<reference evidence="1" key="1">
    <citation type="submission" date="2021-06" db="EMBL/GenBank/DDBJ databases">
        <authorList>
            <person name="Kallberg Y."/>
            <person name="Tangrot J."/>
            <person name="Rosling A."/>
        </authorList>
    </citation>
    <scope>NUCLEOTIDE SEQUENCE</scope>
    <source>
        <strain evidence="1">MA461A</strain>
    </source>
</reference>
<gene>
    <name evidence="1" type="ORF">RPERSI_LOCUS14331</name>
</gene>
<proteinExistence type="predicted"/>
<dbReference type="EMBL" id="CAJVQC010032897">
    <property type="protein sequence ID" value="CAG8752387.1"/>
    <property type="molecule type" value="Genomic_DNA"/>
</dbReference>
<organism evidence="1 2">
    <name type="scientific">Racocetra persica</name>
    <dbReference type="NCBI Taxonomy" id="160502"/>
    <lineage>
        <taxon>Eukaryota</taxon>
        <taxon>Fungi</taxon>
        <taxon>Fungi incertae sedis</taxon>
        <taxon>Mucoromycota</taxon>
        <taxon>Glomeromycotina</taxon>
        <taxon>Glomeromycetes</taxon>
        <taxon>Diversisporales</taxon>
        <taxon>Gigasporaceae</taxon>
        <taxon>Racocetra</taxon>
    </lineage>
</organism>
<accession>A0ACA9QIV2</accession>
<dbReference type="Proteomes" id="UP000789920">
    <property type="component" value="Unassembled WGS sequence"/>
</dbReference>
<feature type="non-terminal residue" evidence="1">
    <location>
        <position position="1"/>
    </location>
</feature>
<evidence type="ECO:0000313" key="2">
    <source>
        <dbReference type="Proteomes" id="UP000789920"/>
    </source>
</evidence>
<evidence type="ECO:0000313" key="1">
    <source>
        <dbReference type="EMBL" id="CAG8752387.1"/>
    </source>
</evidence>
<name>A0ACA9QIV2_9GLOM</name>